<accession>A0A6H5I0Y1</accession>
<dbReference type="Proteomes" id="UP000479190">
    <property type="component" value="Unassembled WGS sequence"/>
</dbReference>
<sequence length="117" mass="13613">MERKMSVTRGLAVRDRVLLQGSEYAVAAAAAFDSTDATNRRDRYRCRHQNERHGRATNINARREQPELLLPRRASQRSTPLPLPLPRDYWPSPYFTFPRTYDIYMRVCAVQCLRGST</sequence>
<protein>
    <submittedName>
        <fullName evidence="1">Uncharacterized protein</fullName>
    </submittedName>
</protein>
<dbReference type="AlphaFoldDB" id="A0A6H5I0Y1"/>
<gene>
    <name evidence="1" type="ORF">TBRA_LOCUS2853</name>
</gene>
<organism evidence="1 2">
    <name type="scientific">Trichogramma brassicae</name>
    <dbReference type="NCBI Taxonomy" id="86971"/>
    <lineage>
        <taxon>Eukaryota</taxon>
        <taxon>Metazoa</taxon>
        <taxon>Ecdysozoa</taxon>
        <taxon>Arthropoda</taxon>
        <taxon>Hexapoda</taxon>
        <taxon>Insecta</taxon>
        <taxon>Pterygota</taxon>
        <taxon>Neoptera</taxon>
        <taxon>Endopterygota</taxon>
        <taxon>Hymenoptera</taxon>
        <taxon>Apocrita</taxon>
        <taxon>Proctotrupomorpha</taxon>
        <taxon>Chalcidoidea</taxon>
        <taxon>Trichogrammatidae</taxon>
        <taxon>Trichogramma</taxon>
    </lineage>
</organism>
<dbReference type="EMBL" id="CADCXV010000569">
    <property type="protein sequence ID" value="CAB0030868.1"/>
    <property type="molecule type" value="Genomic_DNA"/>
</dbReference>
<evidence type="ECO:0000313" key="1">
    <source>
        <dbReference type="EMBL" id="CAB0030868.1"/>
    </source>
</evidence>
<name>A0A6H5I0Y1_9HYME</name>
<proteinExistence type="predicted"/>
<evidence type="ECO:0000313" key="2">
    <source>
        <dbReference type="Proteomes" id="UP000479190"/>
    </source>
</evidence>
<reference evidence="1 2" key="1">
    <citation type="submission" date="2020-02" db="EMBL/GenBank/DDBJ databases">
        <authorList>
            <person name="Ferguson B K."/>
        </authorList>
    </citation>
    <scope>NUCLEOTIDE SEQUENCE [LARGE SCALE GENOMIC DNA]</scope>
</reference>
<keyword evidence="2" id="KW-1185">Reference proteome</keyword>